<protein>
    <submittedName>
        <fullName evidence="1">Uncharacterized protein</fullName>
    </submittedName>
</protein>
<accession>A0AAX2RM53</accession>
<dbReference type="InterPro" id="IPR010982">
    <property type="entry name" value="Lambda_DNA-bd_dom_sf"/>
</dbReference>
<organism evidence="1 2">
    <name type="scientific">Burkholderia cepacia</name>
    <name type="common">Pseudomonas cepacia</name>
    <dbReference type="NCBI Taxonomy" id="292"/>
    <lineage>
        <taxon>Bacteria</taxon>
        <taxon>Pseudomonadati</taxon>
        <taxon>Pseudomonadota</taxon>
        <taxon>Betaproteobacteria</taxon>
        <taxon>Burkholderiales</taxon>
        <taxon>Burkholderiaceae</taxon>
        <taxon>Burkholderia</taxon>
        <taxon>Burkholderia cepacia complex</taxon>
    </lineage>
</organism>
<gene>
    <name evidence="1" type="ORF">E3D37_24005</name>
</gene>
<dbReference type="EMBL" id="SNSQ01000029">
    <property type="protein sequence ID" value="TEU43190.1"/>
    <property type="molecule type" value="Genomic_DNA"/>
</dbReference>
<dbReference type="RefSeq" id="WP_059652927.1">
    <property type="nucleotide sequence ID" value="NZ_JAYNCD010000017.1"/>
</dbReference>
<evidence type="ECO:0000313" key="1">
    <source>
        <dbReference type="EMBL" id="TEU43190.1"/>
    </source>
</evidence>
<dbReference type="Gene3D" id="1.10.260.40">
    <property type="entry name" value="lambda repressor-like DNA-binding domains"/>
    <property type="match status" value="1"/>
</dbReference>
<comment type="caution">
    <text evidence="1">The sequence shown here is derived from an EMBL/GenBank/DDBJ whole genome shotgun (WGS) entry which is preliminary data.</text>
</comment>
<name>A0AAX2RM53_BURCE</name>
<reference evidence="1 2" key="1">
    <citation type="submission" date="2019-03" db="EMBL/GenBank/DDBJ databases">
        <title>Burkholderia cepacia outbreak.</title>
        <authorList>
            <person name="Farzana R."/>
            <person name="Walsh T.R."/>
        </authorList>
    </citation>
    <scope>NUCLEOTIDE SEQUENCE [LARGE SCALE GENOMIC DNA]</scope>
    <source>
        <strain evidence="2">d13</strain>
    </source>
</reference>
<sequence length="88" mass="9948">MNLIKTAVDQLGGITSFTKALNRLIERPVTYQAVRKWIARGRLPRTEWTGETNYSIAIESITSGCVSRDQLLQFADRLPELAQQKEIA</sequence>
<dbReference type="Proteomes" id="UP000298234">
    <property type="component" value="Unassembled WGS sequence"/>
</dbReference>
<dbReference type="GO" id="GO:0003677">
    <property type="term" value="F:DNA binding"/>
    <property type="evidence" value="ECO:0007669"/>
    <property type="project" value="InterPro"/>
</dbReference>
<proteinExistence type="predicted"/>
<evidence type="ECO:0000313" key="2">
    <source>
        <dbReference type="Proteomes" id="UP000298234"/>
    </source>
</evidence>
<dbReference type="AlphaFoldDB" id="A0AAX2RM53"/>